<gene>
    <name evidence="1" type="ORF">V22_36940</name>
</gene>
<accession>A0A517TDI1</accession>
<reference evidence="1 2" key="1">
    <citation type="submission" date="2019-02" db="EMBL/GenBank/DDBJ databases">
        <title>Deep-cultivation of Planctomycetes and their phenomic and genomic characterization uncovers novel biology.</title>
        <authorList>
            <person name="Wiegand S."/>
            <person name="Jogler M."/>
            <person name="Boedeker C."/>
            <person name="Pinto D."/>
            <person name="Vollmers J."/>
            <person name="Rivas-Marin E."/>
            <person name="Kohn T."/>
            <person name="Peeters S.H."/>
            <person name="Heuer A."/>
            <person name="Rast P."/>
            <person name="Oberbeckmann S."/>
            <person name="Bunk B."/>
            <person name="Jeske O."/>
            <person name="Meyerdierks A."/>
            <person name="Storesund J.E."/>
            <person name="Kallscheuer N."/>
            <person name="Luecker S."/>
            <person name="Lage O.M."/>
            <person name="Pohl T."/>
            <person name="Merkel B.J."/>
            <person name="Hornburger P."/>
            <person name="Mueller R.-W."/>
            <person name="Bruemmer F."/>
            <person name="Labrenz M."/>
            <person name="Spormann A.M."/>
            <person name="Op den Camp H."/>
            <person name="Overmann J."/>
            <person name="Amann R."/>
            <person name="Jetten M.S.M."/>
            <person name="Mascher T."/>
            <person name="Medema M.H."/>
            <person name="Devos D.P."/>
            <person name="Kaster A.-K."/>
            <person name="Ovreas L."/>
            <person name="Rohde M."/>
            <person name="Galperin M.Y."/>
            <person name="Jogler C."/>
        </authorList>
    </citation>
    <scope>NUCLEOTIDE SEQUENCE [LARGE SCALE GENOMIC DNA]</scope>
    <source>
        <strain evidence="1 2">V22</strain>
    </source>
</reference>
<sequence>MASVGMVELTDTYCPRVLKAYFAEPLTNVAKSFGVGLGKTRSIIRNGAIGHPSTSLRVYYPVDHTSPGTAHSPEEVFQTDIKAVLQSDIILFHCHSASVGLGIEAAFSMIANIPRIILAPRGAKVSRMLQGLPTRTLGTIVYETHEDLAIQWDSLLSEIDPKDFPYRERAIGEKLSRCIRRRRIISKTSIDDLAQLTRRPAKYLELIENEPLVAGDMTLDAITEIMEGLGCKWTLRTDAESRDESCGHDIQYEDRVLRLPHVKSSLDELVEFSFGVSPLNEQRLFGIWDAYYEMQSELVKGRDPHDKVISYRQWRDIYQRELF</sequence>
<protein>
    <submittedName>
        <fullName evidence="1">Uncharacterized protein</fullName>
    </submittedName>
</protein>
<keyword evidence="2" id="KW-1185">Reference proteome</keyword>
<proteinExistence type="predicted"/>
<evidence type="ECO:0000313" key="1">
    <source>
        <dbReference type="EMBL" id="QDT66427.1"/>
    </source>
</evidence>
<dbReference type="Gene3D" id="3.40.50.450">
    <property type="match status" value="1"/>
</dbReference>
<dbReference type="EMBL" id="CP036316">
    <property type="protein sequence ID" value="QDT66427.1"/>
    <property type="molecule type" value="Genomic_DNA"/>
</dbReference>
<dbReference type="RefSeq" id="WP_145265500.1">
    <property type="nucleotide sequence ID" value="NZ_CP036316.1"/>
</dbReference>
<evidence type="ECO:0000313" key="2">
    <source>
        <dbReference type="Proteomes" id="UP000319976"/>
    </source>
</evidence>
<dbReference type="Proteomes" id="UP000319976">
    <property type="component" value="Chromosome"/>
</dbReference>
<organism evidence="1 2">
    <name type="scientific">Calycomorphotria hydatis</name>
    <dbReference type="NCBI Taxonomy" id="2528027"/>
    <lineage>
        <taxon>Bacteria</taxon>
        <taxon>Pseudomonadati</taxon>
        <taxon>Planctomycetota</taxon>
        <taxon>Planctomycetia</taxon>
        <taxon>Planctomycetales</taxon>
        <taxon>Planctomycetaceae</taxon>
        <taxon>Calycomorphotria</taxon>
    </lineage>
</organism>
<name>A0A517TDI1_9PLAN</name>
<dbReference type="KEGG" id="chya:V22_36940"/>
<dbReference type="SUPFAM" id="SSF52309">
    <property type="entry name" value="N-(deoxy)ribosyltransferase-like"/>
    <property type="match status" value="1"/>
</dbReference>
<dbReference type="AlphaFoldDB" id="A0A517TDI1"/>
<dbReference type="OrthoDB" id="7064119at2"/>